<proteinExistence type="predicted"/>
<dbReference type="Proteomes" id="UP001348149">
    <property type="component" value="Unassembled WGS sequence"/>
</dbReference>
<sequence length="166" mass="17860">MLQLFLIFIAAALGGGTGDADAPAAEAVAPAAPVTAQASPLEAEPQVPSGKFTTAVEVKPILNMTRGNWVAVREFDGQDLLYVTHLMSWRCGLVQLRFGVNGNPLQVWPLPACHEDTAAPNALTPEDGLPYERFALGSVQKVEIELTYDDLTIESAKFERKAILMP</sequence>
<dbReference type="RefSeq" id="WP_326295550.1">
    <property type="nucleotide sequence ID" value="NZ_JAYLLH010000002.1"/>
</dbReference>
<gene>
    <name evidence="1" type="ORF">VK792_01560</name>
</gene>
<evidence type="ECO:0000313" key="1">
    <source>
        <dbReference type="EMBL" id="MEC3859959.1"/>
    </source>
</evidence>
<accession>A0ABU6HE90</accession>
<keyword evidence="2" id="KW-1185">Reference proteome</keyword>
<reference evidence="1 2" key="1">
    <citation type="submission" date="2024-01" db="EMBL/GenBank/DDBJ databases">
        <title>Mesobacterium rodlantinim sp. nov., isolated from shallow sea hydrothermal systems off Kueishantao Island.</title>
        <authorList>
            <person name="Su Z."/>
            <person name="Tang K."/>
        </authorList>
    </citation>
    <scope>NUCLEOTIDE SEQUENCE [LARGE SCALE GENOMIC DNA]</scope>
    <source>
        <strain evidence="1 2">TK19101</strain>
    </source>
</reference>
<evidence type="ECO:0000313" key="2">
    <source>
        <dbReference type="Proteomes" id="UP001348149"/>
    </source>
</evidence>
<name>A0ABU6HE90_9RHOB</name>
<protein>
    <submittedName>
        <fullName evidence="1">Uncharacterized protein</fullName>
    </submittedName>
</protein>
<organism evidence="1 2">
    <name type="scientific">Mesobacterium hydrothermale</name>
    <dbReference type="NCBI Taxonomy" id="3111907"/>
    <lineage>
        <taxon>Bacteria</taxon>
        <taxon>Pseudomonadati</taxon>
        <taxon>Pseudomonadota</taxon>
        <taxon>Alphaproteobacteria</taxon>
        <taxon>Rhodobacterales</taxon>
        <taxon>Roseobacteraceae</taxon>
        <taxon>Mesobacterium</taxon>
    </lineage>
</organism>
<comment type="caution">
    <text evidence="1">The sequence shown here is derived from an EMBL/GenBank/DDBJ whole genome shotgun (WGS) entry which is preliminary data.</text>
</comment>
<dbReference type="EMBL" id="JAYLLH010000002">
    <property type="protein sequence ID" value="MEC3859959.1"/>
    <property type="molecule type" value="Genomic_DNA"/>
</dbReference>